<comment type="subcellular location">
    <subcellularLocation>
        <location evidence="1">Nucleus</location>
    </subcellularLocation>
</comment>
<dbReference type="PANTHER" id="PTHR12881:SF10">
    <property type="entry name" value="MEDIATOR OF RNA POLYMERASE II TRANSCRIPTION SUBUNIT 1"/>
    <property type="match status" value="1"/>
</dbReference>
<evidence type="ECO:0000313" key="12">
    <source>
        <dbReference type="RefSeq" id="XP_013088477.2"/>
    </source>
</evidence>
<feature type="compositionally biased region" description="Polar residues" evidence="9">
    <location>
        <begin position="1655"/>
        <end position="1690"/>
    </location>
</feature>
<feature type="region of interest" description="Disordered" evidence="9">
    <location>
        <begin position="685"/>
        <end position="780"/>
    </location>
</feature>
<evidence type="ECO:0000256" key="7">
    <source>
        <dbReference type="ARBA" id="ARBA00023242"/>
    </source>
</evidence>
<feature type="compositionally biased region" description="Low complexity" evidence="9">
    <location>
        <begin position="1548"/>
        <end position="1579"/>
    </location>
</feature>
<feature type="region of interest" description="Disordered" evidence="9">
    <location>
        <begin position="2193"/>
        <end position="2255"/>
    </location>
</feature>
<proteinExistence type="inferred from homology"/>
<evidence type="ECO:0000259" key="10">
    <source>
        <dbReference type="Pfam" id="PF10744"/>
    </source>
</evidence>
<keyword evidence="11" id="KW-1185">Reference proteome</keyword>
<feature type="compositionally biased region" description="Low complexity" evidence="9">
    <location>
        <begin position="1796"/>
        <end position="1805"/>
    </location>
</feature>
<feature type="compositionally biased region" description="Low complexity" evidence="9">
    <location>
        <begin position="1635"/>
        <end position="1654"/>
    </location>
</feature>
<sequence>MAAETGIPSVYLEHQLSHGRAAKRTQESFIDRLKHKNSQNRSWNDSIKIVKSSVAELRQQPDVIEDASVQKCLDTIQKAMKVISQQTLKERLDSIGRQLGMSTSIQEQKVSLSSDAFHVDVLLDGDNITSVKLANQGDVVDCPDLKDILRKGDFSEFIEHLQGLQSIYQVTNDEKLKSKAFLALQALEKDLNQLSQFQSSISGVANYIHKCPLGIMLPRLAGKPMKLIYFVSPYDLLDKKSLTAHPLTVEAITENFLGQSVTVCLEPVPDSASPNKLQTMPLMNVSKTQEGKSLPSFSAVTKINSMMLPASFVLVLPQPLPISMQLLQKITMLTNLEIHQVTECKSLCSLVLETYSDGKIQDCRKLFVSLPDQRHIYFLDGLNGVSQDLQGVMVSRIPFTHPTHVPQILNLLRQQLLFNIVLSSCIRPASKKEVLNTIVFEVTTVSLQQLTIVFEHPAYDSMITVDIDLTDITNLKCHITCTNHEHTLCTDDALSKVFQRCMSIPIMLRWLVGIGRHHLDKLKEAAALAAEKEKNDNALFLKELKQRQAKLQATMPTKGRPPPQPPHPTLPPPPSYTQIHYSVAPTHSHMSSNGQSQMVPMLLDSRTATEGMEDYRNFSDNNLHRANNSILLSPGPDKPHNPLLSTLLEDKLPGGGGQPEVHDSPMLSRLLDDNISVATNVIPMTCKPNQPLIGGKRQRKRKSQSEMSGPSPKHRFGDSDSSDRMNPMGSSMDLDMGPGLMSQGLSSTPPIMSSMQSNLGSSTHLLHHHPHSSLNHAASLSRSQGNVIDLTEDSISAESSLKKLVDSVDKHFPHKDQDLMMFDSEASNRIPNMLQNSPSGSKNENASTSLEVYLKGSGEVGRAKDFDPSDVSTVHVSKLSTLLLAPSDSPTSTLNASSHKANSSFFSDGQLTSDNRIISLMQDIKPHQGCLLDGQCSNPEHPNDKQNVGIFEKFDRARQQQVGKVELSSAEIKSAPSEGKVSLKLRVGPLKQQNSVKPVVKSADKSNLKSNSITTFDFKSDEDEDETLLHYSDSVYSSSPTRLQISSGKHKRSSDASISLKTDKVKKKDRNSSSTTKRKREKEDSKREKKRKKNEHIIQESVYRTVENDSKTDFKLKIRVAKKPVTEKHDQLYDGKIQQSYEISKKSSSSPVEKIISNKQEVKEASSLLGENVKVKDVNASVHLHKSGSMTSVKPGTIATNTHKPSIKSLSSKPSQVSDNKTDTKLVSKATIRLKPLNMPNSGSTVNVNISQSGSKTSSTTLANSSKSDRRSSTSAAQPATDKRSAAHNTLLERRGSTSGLVERRNSLQSSSSATSSTAANTTSTSVNSSPVTTSANLSLSSILPNAPTGSKIASLPRIPKLPSSSNTLINRTSSLDPITDTSLTPQGTKANNSYNTGPAGRVNSSQGTAAGRPSANNNAAFNYNRQNFNVNRMQSANRQTSPGVNAGQISQQRAGNIRPHHPSGSSTQGSSAGQKQSSNSHKTGSSANSKSNNNPNASPKTGTTKINISGSSTKLGHSNLSTGQKSVTSGANAVSGQRQSSHGNIQRTPSNSSNVSRSPNTSSLTKSPSSGKSPNLSSAGRSPSLSTASKSPNITSGVNKSPNISSGVNRSPNISSGKSPNINASKSPNLTNHSSRPSPSSKSVHISSSHKQSANMSKSSNLSKGTSNVMKTPNSSINNVLGSSKSSHNKAVNKTIVPTSNNQISKTISLPSVCGTTTVTNAISSATGDNLSSPGALKSLLSHSSHSNSAPLLASPGLVTENLLVKSVREQVEHSNNFKDGNDINNICIPDKLSRSTSSTPTTPMSADSCKTKFPFPSSRGRKNSLSAIVDKLKHNAVGGGLDLLVAPSEGFKASLSTDSTKLQTDSSSEILRLEENKMLDASDTIEGAELINNLEGRVNHAIDSLTKTNDFLGEKSTSEYTKALLLDTEGSNKYFKTLEDKTKDFVKLTDTNLSMDLNIAREKNKSDFATSNSVPLKNINVENKKLNIKNKDKPSPLRILPTPSSPVVQSPVSGKLSPSVSPFHTPNSSPSNTPSVKSARVHKDTEEQIFKIPSVKPAPDQLEDSSDTIGHLANAKNGKLDVPDHTSGSARDNQDQKVSQEQSNTKHSSVKVLSSPLSDISSPENGLVIDDEESSGFTFRSGTEKSSLNNMLMKTQLYSSQVDKNVLNSVLLKPQLSPHISKDEVANSISQIHGDKSSSPMNNLEGVSIPGRLPSARSPALAKNPSGASTPKRSDSPCEIDDDLMDEALGFGS</sequence>
<feature type="compositionally biased region" description="Polar residues" evidence="9">
    <location>
        <begin position="1438"/>
        <end position="1455"/>
    </location>
</feature>
<feature type="compositionally biased region" description="Polar residues" evidence="9">
    <location>
        <begin position="1038"/>
        <end position="1047"/>
    </location>
</feature>
<feature type="region of interest" description="Disordered" evidence="9">
    <location>
        <begin position="1796"/>
        <end position="1817"/>
    </location>
</feature>
<evidence type="ECO:0000256" key="8">
    <source>
        <dbReference type="ARBA" id="ARBA00031254"/>
    </source>
</evidence>
<feature type="compositionally biased region" description="Polar residues" evidence="9">
    <location>
        <begin position="1580"/>
        <end position="1634"/>
    </location>
</feature>
<feature type="compositionally biased region" description="Low complexity" evidence="9">
    <location>
        <begin position="2003"/>
        <end position="2015"/>
    </location>
</feature>
<evidence type="ECO:0000256" key="6">
    <source>
        <dbReference type="ARBA" id="ARBA00023163"/>
    </source>
</evidence>
<name>A0A9U8EI11_BIOGL</name>
<keyword evidence="6" id="KW-0804">Transcription</keyword>
<dbReference type="GO" id="GO:0003712">
    <property type="term" value="F:transcription coregulator activity"/>
    <property type="evidence" value="ECO:0007669"/>
    <property type="project" value="InterPro"/>
</dbReference>
<feature type="region of interest" description="Disordered" evidence="9">
    <location>
        <begin position="1038"/>
        <end position="1096"/>
    </location>
</feature>
<dbReference type="RefSeq" id="XP_013088477.2">
    <property type="nucleotide sequence ID" value="XM_013233023.2"/>
</dbReference>
<dbReference type="GeneID" id="106072616"/>
<organism evidence="11 12">
    <name type="scientific">Biomphalaria glabrata</name>
    <name type="common">Bloodfluke planorb</name>
    <name type="synonym">Freshwater snail</name>
    <dbReference type="NCBI Taxonomy" id="6526"/>
    <lineage>
        <taxon>Eukaryota</taxon>
        <taxon>Metazoa</taxon>
        <taxon>Spiralia</taxon>
        <taxon>Lophotrochozoa</taxon>
        <taxon>Mollusca</taxon>
        <taxon>Gastropoda</taxon>
        <taxon>Heterobranchia</taxon>
        <taxon>Euthyneura</taxon>
        <taxon>Panpulmonata</taxon>
        <taxon>Hygrophila</taxon>
        <taxon>Lymnaeoidea</taxon>
        <taxon>Planorbidae</taxon>
        <taxon>Biomphalaria</taxon>
    </lineage>
</organism>
<dbReference type="GO" id="GO:0045944">
    <property type="term" value="P:positive regulation of transcription by RNA polymerase II"/>
    <property type="evidence" value="ECO:0007669"/>
    <property type="project" value="UniProtKB-ARBA"/>
</dbReference>
<dbReference type="OMA" id="QFTIMFE"/>
<feature type="compositionally biased region" description="Polar residues" evidence="9">
    <location>
        <begin position="2193"/>
        <end position="2204"/>
    </location>
</feature>
<dbReference type="KEGG" id="bgt:106072616"/>
<feature type="compositionally biased region" description="Polar residues" evidence="9">
    <location>
        <begin position="1363"/>
        <end position="1409"/>
    </location>
</feature>
<protein>
    <recommendedName>
        <fullName evidence="3">Mediator of RNA polymerase II transcription subunit 1</fullName>
    </recommendedName>
    <alternativeName>
        <fullName evidence="8">Mediator complex subunit 1</fullName>
    </alternativeName>
</protein>
<evidence type="ECO:0000256" key="4">
    <source>
        <dbReference type="ARBA" id="ARBA00023015"/>
    </source>
</evidence>
<feature type="compositionally biased region" description="Polar residues" evidence="9">
    <location>
        <begin position="1239"/>
        <end position="1264"/>
    </location>
</feature>
<feature type="compositionally biased region" description="Polar residues" evidence="9">
    <location>
        <begin position="1188"/>
        <end position="1203"/>
    </location>
</feature>
<feature type="compositionally biased region" description="Low complexity" evidence="9">
    <location>
        <begin position="1207"/>
        <end position="1218"/>
    </location>
</feature>
<evidence type="ECO:0000313" key="11">
    <source>
        <dbReference type="Proteomes" id="UP001165740"/>
    </source>
</evidence>
<dbReference type="Pfam" id="PF10744">
    <property type="entry name" value="Med1"/>
    <property type="match status" value="1"/>
</dbReference>
<evidence type="ECO:0000256" key="9">
    <source>
        <dbReference type="SAM" id="MobiDB-lite"/>
    </source>
</evidence>
<reference evidence="12" key="1">
    <citation type="submission" date="2025-08" db="UniProtKB">
        <authorList>
            <consortium name="RefSeq"/>
        </authorList>
    </citation>
    <scope>IDENTIFICATION</scope>
</reference>
<dbReference type="PANTHER" id="PTHR12881">
    <property type="entry name" value="MEDIATOR OF RNA POLYMERASE II TRANSCRIPTION SUBUNIT 1"/>
    <property type="match status" value="1"/>
</dbReference>
<feature type="region of interest" description="Disordered" evidence="9">
    <location>
        <begin position="1187"/>
        <end position="1421"/>
    </location>
</feature>
<dbReference type="InterPro" id="IPR019680">
    <property type="entry name" value="Mediator_Med1"/>
</dbReference>
<evidence type="ECO:0000256" key="1">
    <source>
        <dbReference type="ARBA" id="ARBA00004123"/>
    </source>
</evidence>
<dbReference type="OrthoDB" id="2281547at2759"/>
<evidence type="ECO:0000256" key="2">
    <source>
        <dbReference type="ARBA" id="ARBA00006210"/>
    </source>
</evidence>
<dbReference type="InterPro" id="IPR051999">
    <property type="entry name" value="Mediator_complex_subunit_1"/>
</dbReference>
<feature type="region of interest" description="Disordered" evidence="9">
    <location>
        <begin position="1991"/>
        <end position="2126"/>
    </location>
</feature>
<feature type="compositionally biased region" description="Low complexity" evidence="9">
    <location>
        <begin position="2027"/>
        <end position="2037"/>
    </location>
</feature>
<feature type="compositionally biased region" description="Polar residues" evidence="9">
    <location>
        <begin position="1502"/>
        <end position="1547"/>
    </location>
</feature>
<feature type="compositionally biased region" description="Basic and acidic residues" evidence="9">
    <location>
        <begin position="1281"/>
        <end position="1306"/>
    </location>
</feature>
<accession>A0A9U8EI11</accession>
<feature type="domain" description="Mediator complex subunit Med1" evidence="10">
    <location>
        <begin position="70"/>
        <end position="427"/>
    </location>
</feature>
<keyword evidence="4" id="KW-0805">Transcription regulation</keyword>
<feature type="compositionally biased region" description="Pro residues" evidence="9">
    <location>
        <begin position="559"/>
        <end position="573"/>
    </location>
</feature>
<keyword evidence="5" id="KW-0010">Activator</keyword>
<feature type="region of interest" description="Disordered" evidence="9">
    <location>
        <begin position="1438"/>
        <end position="1690"/>
    </location>
</feature>
<gene>
    <name evidence="12" type="primary">LOC106072616</name>
</gene>
<feature type="compositionally biased region" description="Low complexity" evidence="9">
    <location>
        <begin position="1310"/>
        <end position="1337"/>
    </location>
</feature>
<feature type="compositionally biased region" description="Polar residues" evidence="9">
    <location>
        <begin position="2088"/>
        <end position="2126"/>
    </location>
</feature>
<dbReference type="Proteomes" id="UP001165740">
    <property type="component" value="Chromosome 1"/>
</dbReference>
<evidence type="ECO:0000256" key="5">
    <source>
        <dbReference type="ARBA" id="ARBA00023159"/>
    </source>
</evidence>
<keyword evidence="7" id="KW-0539">Nucleus</keyword>
<evidence type="ECO:0000256" key="3">
    <source>
        <dbReference type="ARBA" id="ARBA00020612"/>
    </source>
</evidence>
<feature type="region of interest" description="Disordered" evidence="9">
    <location>
        <begin position="551"/>
        <end position="573"/>
    </location>
</feature>
<dbReference type="GO" id="GO:0016592">
    <property type="term" value="C:mediator complex"/>
    <property type="evidence" value="ECO:0007669"/>
    <property type="project" value="InterPro"/>
</dbReference>
<feature type="compositionally biased region" description="Low complexity" evidence="9">
    <location>
        <begin position="1464"/>
        <end position="1501"/>
    </location>
</feature>
<comment type="similarity">
    <text evidence="2">Belongs to the Mediator complex subunit 1 family.</text>
</comment>
<feature type="compositionally biased region" description="Polar residues" evidence="9">
    <location>
        <begin position="743"/>
        <end position="756"/>
    </location>
</feature>